<dbReference type="InterPro" id="IPR010920">
    <property type="entry name" value="LSM_dom_sf"/>
</dbReference>
<organism evidence="13 14">
    <name type="scientific">Vitis vinifera</name>
    <name type="common">Grape</name>
    <dbReference type="NCBI Taxonomy" id="29760"/>
    <lineage>
        <taxon>Eukaryota</taxon>
        <taxon>Viridiplantae</taxon>
        <taxon>Streptophyta</taxon>
        <taxon>Embryophyta</taxon>
        <taxon>Tracheophyta</taxon>
        <taxon>Spermatophyta</taxon>
        <taxon>Magnoliopsida</taxon>
        <taxon>eudicotyledons</taxon>
        <taxon>Gunneridae</taxon>
        <taxon>Pentapetalae</taxon>
        <taxon>rosids</taxon>
        <taxon>Vitales</taxon>
        <taxon>Vitaceae</taxon>
        <taxon>Viteae</taxon>
        <taxon>Vitis</taxon>
    </lineage>
</organism>
<dbReference type="GO" id="GO:0008381">
    <property type="term" value="F:mechanosensitive monoatomic ion channel activity"/>
    <property type="evidence" value="ECO:0000318"/>
    <property type="project" value="GO_Central"/>
</dbReference>
<evidence type="ECO:0000256" key="1">
    <source>
        <dbReference type="ARBA" id="ARBA00004141"/>
    </source>
</evidence>
<dbReference type="STRING" id="29760.F6I0X0"/>
<feature type="compositionally biased region" description="Polar residues" evidence="10">
    <location>
        <begin position="737"/>
        <end position="753"/>
    </location>
</feature>
<feature type="transmembrane region" description="Helical" evidence="11">
    <location>
        <begin position="515"/>
        <end position="535"/>
    </location>
</feature>
<evidence type="ECO:0000313" key="13">
    <source>
        <dbReference type="EMBL" id="CCB60586.1"/>
    </source>
</evidence>
<dbReference type="SMR" id="F6I0X0"/>
<dbReference type="SUPFAM" id="SSF50182">
    <property type="entry name" value="Sm-like ribonucleoproteins"/>
    <property type="match status" value="1"/>
</dbReference>
<dbReference type="Proteomes" id="UP000009183">
    <property type="component" value="Chromosome 3"/>
</dbReference>
<evidence type="ECO:0000256" key="7">
    <source>
        <dbReference type="ARBA" id="ARBA00023136"/>
    </source>
</evidence>
<keyword evidence="8" id="KW-0407">Ion channel</keyword>
<proteinExistence type="inferred from homology"/>
<comment type="subcellular location">
    <subcellularLocation>
        <location evidence="1">Membrane</location>
        <topology evidence="1">Multi-pass membrane protein</topology>
    </subcellularLocation>
</comment>
<dbReference type="eggNOG" id="KOG4629">
    <property type="taxonomic scope" value="Eukaryota"/>
</dbReference>
<keyword evidence="4 11" id="KW-0812">Transmembrane</keyword>
<dbReference type="InterPro" id="IPR016688">
    <property type="entry name" value="MscS-like_plants/fungi"/>
</dbReference>
<feature type="transmembrane region" description="Helical" evidence="11">
    <location>
        <begin position="272"/>
        <end position="290"/>
    </location>
</feature>
<reference evidence="14" key="1">
    <citation type="journal article" date="2007" name="Nature">
        <title>The grapevine genome sequence suggests ancestral hexaploidization in major angiosperm phyla.</title>
        <authorList>
            <consortium name="The French-Italian Public Consortium for Grapevine Genome Characterization."/>
            <person name="Jaillon O."/>
            <person name="Aury J.-M."/>
            <person name="Noel B."/>
            <person name="Policriti A."/>
            <person name="Clepet C."/>
            <person name="Casagrande A."/>
            <person name="Choisne N."/>
            <person name="Aubourg S."/>
            <person name="Vitulo N."/>
            <person name="Jubin C."/>
            <person name="Vezzi A."/>
            <person name="Legeai F."/>
            <person name="Hugueney P."/>
            <person name="Dasilva C."/>
            <person name="Horner D."/>
            <person name="Mica E."/>
            <person name="Jublot D."/>
            <person name="Poulain J."/>
            <person name="Bruyere C."/>
            <person name="Billault A."/>
            <person name="Segurens B."/>
            <person name="Gouyvenoux M."/>
            <person name="Ugarte E."/>
            <person name="Cattonaro F."/>
            <person name="Anthouard V."/>
            <person name="Vico V."/>
            <person name="Del Fabbro C."/>
            <person name="Alaux M."/>
            <person name="Di Gaspero G."/>
            <person name="Dumas V."/>
            <person name="Felice N."/>
            <person name="Paillard S."/>
            <person name="Juman I."/>
            <person name="Moroldo M."/>
            <person name="Scalabrin S."/>
            <person name="Canaguier A."/>
            <person name="Le Clainche I."/>
            <person name="Malacrida G."/>
            <person name="Durand E."/>
            <person name="Pesole G."/>
            <person name="Laucou V."/>
            <person name="Chatelet P."/>
            <person name="Merdinoglu D."/>
            <person name="Delledonne M."/>
            <person name="Pezzotti M."/>
            <person name="Lecharny A."/>
            <person name="Scarpelli C."/>
            <person name="Artiguenave F."/>
            <person name="Pe M.E."/>
            <person name="Valle G."/>
            <person name="Morgante M."/>
            <person name="Caboche M."/>
            <person name="Adam-Blondon A.-F."/>
            <person name="Weissenbach J."/>
            <person name="Quetier F."/>
            <person name="Wincker P."/>
        </authorList>
    </citation>
    <scope>NUCLEOTIDE SEQUENCE [LARGE SCALE GENOMIC DNA]</scope>
    <source>
        <strain evidence="14">cv. Pinot noir / PN40024</strain>
    </source>
</reference>
<evidence type="ECO:0000256" key="5">
    <source>
        <dbReference type="ARBA" id="ARBA00022989"/>
    </source>
</evidence>
<evidence type="ECO:0000259" key="12">
    <source>
        <dbReference type="Pfam" id="PF00924"/>
    </source>
</evidence>
<evidence type="ECO:0000256" key="8">
    <source>
        <dbReference type="ARBA" id="ARBA00023303"/>
    </source>
</evidence>
<dbReference type="InterPro" id="IPR023408">
    <property type="entry name" value="MscS_beta-dom_sf"/>
</dbReference>
<dbReference type="FunCoup" id="F6I0X0">
    <property type="interactions" value="336"/>
</dbReference>
<dbReference type="InParanoid" id="F6I0X0"/>
<evidence type="ECO:0000256" key="6">
    <source>
        <dbReference type="ARBA" id="ARBA00023065"/>
    </source>
</evidence>
<dbReference type="EMBL" id="FN596508">
    <property type="protein sequence ID" value="CCB60586.1"/>
    <property type="molecule type" value="Genomic_DNA"/>
</dbReference>
<feature type="domain" description="Mechanosensitive ion channel MscS" evidence="12">
    <location>
        <begin position="557"/>
        <end position="622"/>
    </location>
</feature>
<dbReference type="GO" id="GO:0050982">
    <property type="term" value="P:detection of mechanical stimulus"/>
    <property type="evidence" value="ECO:0007669"/>
    <property type="project" value="UniProtKB-ARBA"/>
</dbReference>
<keyword evidence="14" id="KW-1185">Reference proteome</keyword>
<name>F6I0X0_VITVI</name>
<feature type="transmembrane region" description="Helical" evidence="11">
    <location>
        <begin position="229"/>
        <end position="252"/>
    </location>
</feature>
<feature type="region of interest" description="Disordered" evidence="10">
    <location>
        <begin position="734"/>
        <end position="753"/>
    </location>
</feature>
<keyword evidence="6" id="KW-0406">Ion transport</keyword>
<keyword evidence="5 11" id="KW-1133">Transmembrane helix</keyword>
<dbReference type="PANTHER" id="PTHR31618:SF1">
    <property type="entry name" value="EF-HAND DOMAIN-CONTAINING PROTEIN"/>
    <property type="match status" value="1"/>
</dbReference>
<accession>F6I0X0</accession>
<evidence type="ECO:0000256" key="4">
    <source>
        <dbReference type="ARBA" id="ARBA00022692"/>
    </source>
</evidence>
<keyword evidence="7 9" id="KW-0472">Membrane</keyword>
<protein>
    <recommendedName>
        <fullName evidence="9">Mechanosensitive ion channel protein</fullName>
    </recommendedName>
</protein>
<dbReference type="HOGENOM" id="CLU_013552_0_0_1"/>
<sequence length="753" mass="86694">MTKKQKSLNYKIWRESSYDFWRDECETERKSGPRFQFQQPLATEDPPSKLIGQFLHKQKALGDFSLDMDMEMEELRNERKKPPTPESTMHPKMSSMEMKLSFQHLTTGAAEMSSESVRRSYMDKDVSDEDDIRQVSCDNPDGEVLRCTSNMEFQRKSSLLRNKTKSRLADGPEYVMKSGLLPKTRLFPKSGVFKSGLLGISEEEEEDPLTIHPFKGRIVWKLRLWKWEVMVLVLICGRLVSGWGIRLVVFFIERNFLLRKRVLYFVYGLRKAVQNCLWLGLVLIAWNIMFDRKVKRETKSNALKYHHKDEEQSILAELTKFQNAGIAVPPELKAAALPPSGRRVIGSGGLQKGSVVESLRLSGTISKMQDEGITIDDLHKLNHENVSAWNMKRLMHMVRHESLATLDEQIHGSTHEDEPATQIKSEDDAKIAARKIFHNVAKPNCKFIYLEDIMRFMREDEALRTMSLFDQGASHSEKISKSALKNWVVNAFRERRALALTLNDTKTAVNKLHQMVNVVVFIIVLIISLLILGIATKQFMTYLSSQLLLVVFIFGNTCKNIFEAIIFVFVMHPFDVGDRCEIDGVQMVVEEMNILTTVFLRADNMKIVFPNSTLATRPIGNFYRSPDMGDAVEFLVHIATPAEKIAMIRQRILSYMERKKDHWAPSPMVIIKDLEGLNQLRMAVWMGHKINHQNMGERWTRRYLLIDEIVKILREVDIEYRMIPLDINVRSMPKPSPVTSTRLPPSWTASGGR</sequence>
<dbReference type="GO" id="GO:0005886">
    <property type="term" value="C:plasma membrane"/>
    <property type="evidence" value="ECO:0000318"/>
    <property type="project" value="GO_Central"/>
</dbReference>
<dbReference type="Pfam" id="PF00924">
    <property type="entry name" value="MS_channel_2nd"/>
    <property type="match status" value="1"/>
</dbReference>
<evidence type="ECO:0000256" key="9">
    <source>
        <dbReference type="PIRNR" id="PIRNR017209"/>
    </source>
</evidence>
<evidence type="ECO:0000256" key="3">
    <source>
        <dbReference type="ARBA" id="ARBA00022448"/>
    </source>
</evidence>
<evidence type="ECO:0000313" key="14">
    <source>
        <dbReference type="Proteomes" id="UP000009183"/>
    </source>
</evidence>
<gene>
    <name evidence="13" type="ordered locus">VIT_03s0038g03030</name>
</gene>
<dbReference type="FunFam" id="2.30.30.60:FF:000003">
    <property type="entry name" value="Predicted mechanosensitive ion channel"/>
    <property type="match status" value="1"/>
</dbReference>
<dbReference type="PANTHER" id="PTHR31618">
    <property type="entry name" value="MECHANOSENSITIVE ION CHANNEL PROTEIN 5"/>
    <property type="match status" value="1"/>
</dbReference>
<dbReference type="PaxDb" id="29760-VIT_03s0038g03030.t01"/>
<evidence type="ECO:0000256" key="2">
    <source>
        <dbReference type="ARBA" id="ARBA00008017"/>
    </source>
</evidence>
<feature type="transmembrane region" description="Helical" evidence="11">
    <location>
        <begin position="547"/>
        <end position="570"/>
    </location>
</feature>
<dbReference type="ExpressionAtlas" id="F6I0X0">
    <property type="expression patterns" value="baseline"/>
</dbReference>
<evidence type="ECO:0000256" key="11">
    <source>
        <dbReference type="SAM" id="Phobius"/>
    </source>
</evidence>
<dbReference type="PIRSF" id="PIRSF017209">
    <property type="entry name" value="Memb_At2g17000_prd"/>
    <property type="match status" value="1"/>
</dbReference>
<dbReference type="AlphaFoldDB" id="F6I0X0"/>
<dbReference type="Gene3D" id="2.30.30.60">
    <property type="match status" value="1"/>
</dbReference>
<comment type="similarity">
    <text evidence="2 9">Belongs to the MscS (TC 1.A.23) family.</text>
</comment>
<dbReference type="InterPro" id="IPR006685">
    <property type="entry name" value="MscS_channel_2nd"/>
</dbReference>
<keyword evidence="3" id="KW-0813">Transport</keyword>
<evidence type="ECO:0000256" key="10">
    <source>
        <dbReference type="SAM" id="MobiDB-lite"/>
    </source>
</evidence>
<dbReference type="GO" id="GO:0006820">
    <property type="term" value="P:monoatomic anion transport"/>
    <property type="evidence" value="ECO:0000318"/>
    <property type="project" value="GO_Central"/>
</dbReference>